<dbReference type="Proteomes" id="UP000470213">
    <property type="component" value="Unassembled WGS sequence"/>
</dbReference>
<organism evidence="2 3">
    <name type="scientific">Alteromonas profundi</name>
    <dbReference type="NCBI Taxonomy" id="2696062"/>
    <lineage>
        <taxon>Bacteria</taxon>
        <taxon>Pseudomonadati</taxon>
        <taxon>Pseudomonadota</taxon>
        <taxon>Gammaproteobacteria</taxon>
        <taxon>Alteromonadales</taxon>
        <taxon>Alteromonadaceae</taxon>
        <taxon>Alteromonas/Salinimonas group</taxon>
        <taxon>Alteromonas</taxon>
    </lineage>
</organism>
<dbReference type="EMBL" id="JAAAWN010000029">
    <property type="protein sequence ID" value="NDV92793.1"/>
    <property type="molecule type" value="Genomic_DNA"/>
</dbReference>
<accession>A0A7X5RM79</accession>
<evidence type="ECO:0000256" key="1">
    <source>
        <dbReference type="ARBA" id="ARBA00023172"/>
    </source>
</evidence>
<proteinExistence type="predicted"/>
<sequence length="707" mass="81972">MKEQHKAQALEDNFLISSREMRLYSNKWLFQCPDTGEFFEVSLEKKNVNHHWVTFYKLYIEYKLGGFKGPGFLLKASRSSIKVISECSLTFLVWATQSYPNTYLSDFTEGMVNEFVNHLFDLRMAYGTLTLRMQILRDSHDAFLLKHIPDGITFSIDYLGRKPRPNSILSAICNERGIDFFEWGARKPHGSIPIYTAMALLNYALQEIRSGKANFASEYYSLFRKYKERFAEDRLRIVFRNLFSFYKDHLISGNIDFLWFIGGGKSCATSKVLRDQYYESKNRNQFFCPKAFHAKYRLKKYEYQQVESFERQKQSWDLYYNLATDFIEIARANLSETQARKLSHASLVSYVKNELRYSTLTVLLTLTGARSWSEISQMTADDFTPSRSSSDGVIFKTQIKKTNHGIPKDRMIYNLAMEAVSRLQSCRNTSDSDIFLFSNDFLSLRNHKSAVNTAPLGPGALSQGLRKYYDKFAKSQPLLTKKHPEIKAHQFRHTWAEFALRMFEGNVSEEIRRHFAHSYGSFMQETYTSEKLKDEIADDLVSSYLKEILTRIVDEAVLKSINSEYLSDIQGSAAELIIKASDEIVTTPEKAHEFVEQLADDYVHIRAHEYGYCLSRKDHEKHANCYDKNFGSPDYNGACFKVCINCINFCASRTNNEAALIRQSIAHRNFANIRMKLLNVDSEDTFVKTSLKASELGERFLKKWQEE</sequence>
<gene>
    <name evidence="2" type="ORF">GTH32_16605</name>
</gene>
<name>A0A7X5RM79_9ALTE</name>
<dbReference type="InterPro" id="IPR011010">
    <property type="entry name" value="DNA_brk_join_enz"/>
</dbReference>
<dbReference type="GO" id="GO:0015074">
    <property type="term" value="P:DNA integration"/>
    <property type="evidence" value="ECO:0007669"/>
    <property type="project" value="InterPro"/>
</dbReference>
<reference evidence="2 3" key="1">
    <citation type="submission" date="2020-01" db="EMBL/GenBank/DDBJ databases">
        <authorList>
            <person name="Chen J."/>
            <person name="Zhu S."/>
            <person name="Yang J."/>
        </authorList>
    </citation>
    <scope>NUCLEOTIDE SEQUENCE [LARGE SCALE GENOMIC DNA]</scope>
    <source>
        <strain evidence="2 3">345S023</strain>
    </source>
</reference>
<dbReference type="GO" id="GO:0003677">
    <property type="term" value="F:DNA binding"/>
    <property type="evidence" value="ECO:0007669"/>
    <property type="project" value="InterPro"/>
</dbReference>
<dbReference type="AlphaFoldDB" id="A0A7X5RM79"/>
<evidence type="ECO:0000313" key="3">
    <source>
        <dbReference type="Proteomes" id="UP000470213"/>
    </source>
</evidence>
<dbReference type="GO" id="GO:0006310">
    <property type="term" value="P:DNA recombination"/>
    <property type="evidence" value="ECO:0007669"/>
    <property type="project" value="UniProtKB-KW"/>
</dbReference>
<evidence type="ECO:0000313" key="2">
    <source>
        <dbReference type="EMBL" id="NDV92793.1"/>
    </source>
</evidence>
<keyword evidence="3" id="KW-1185">Reference proteome</keyword>
<dbReference type="SUPFAM" id="SSF56349">
    <property type="entry name" value="DNA breaking-rejoining enzymes"/>
    <property type="match status" value="1"/>
</dbReference>
<protein>
    <submittedName>
        <fullName evidence="2">Uncharacterized protein</fullName>
    </submittedName>
</protein>
<comment type="caution">
    <text evidence="2">The sequence shown here is derived from an EMBL/GenBank/DDBJ whole genome shotgun (WGS) entry which is preliminary data.</text>
</comment>
<dbReference type="RefSeq" id="WP_163087844.1">
    <property type="nucleotide sequence ID" value="NZ_JAAAWN010000029.1"/>
</dbReference>
<dbReference type="Gene3D" id="1.10.443.10">
    <property type="entry name" value="Intergrase catalytic core"/>
    <property type="match status" value="1"/>
</dbReference>
<keyword evidence="1" id="KW-0233">DNA recombination</keyword>
<dbReference type="InterPro" id="IPR013762">
    <property type="entry name" value="Integrase-like_cat_sf"/>
</dbReference>